<dbReference type="InterPro" id="IPR036514">
    <property type="entry name" value="SGNH_hydro_sf"/>
</dbReference>
<keyword evidence="1" id="KW-0378">Hydrolase</keyword>
<sequence>MVDICVYSGGSETLLASRKVGVGDVYIAAGQSNAQGVSAGLPSVSGFPEWIVGLNYDGNCTDLPPSLESGSSFTSFYSLSDPSKQNHRIGPTGNNVWDYAYLGKRLSDQNSGMPIAFFNAASGGSTVTTWYQGAQHISAPNGYPPSNGGQFCDIGVYPGPSFIGQPYTPLKTSLNYHASRFGVRAILWHQGEADADANLAASYRVSSSSEYTNKLNYVIDKSRTDFGNSNLSWYISKVSIVNSQNPVALIRTGQANVVSTSSNKLQGPDTDYLTTEAAGILTINKRNPSDGTHFDNNYNAGLQFLGDKWYDAISSNGGNRISAVTVPVLTVTKSGSNRILTVPSGYSEYRWGTDIYSTTSTGTSNTYTISQASPIYRCFVKNSSGNWQVTQGYMPYCSSCRTSAEEELLFSDNEEYKESALKVYPSPFSREFNVEFNVPTKSDVRLDIVDEKGVVMKVITDNIHATGNWKYPISGANFTANSIYFCRLKVGDIYTIKKIIKVE</sequence>
<gene>
    <name evidence="3" type="ORF">GCM10007390_06170</name>
</gene>
<feature type="domain" description="Sialate O-acetylesterase" evidence="2">
    <location>
        <begin position="23"/>
        <end position="276"/>
    </location>
</feature>
<dbReference type="Proteomes" id="UP000598271">
    <property type="component" value="Unassembled WGS sequence"/>
</dbReference>
<protein>
    <recommendedName>
        <fullName evidence="2">Sialate O-acetylesterase domain-containing protein</fullName>
    </recommendedName>
</protein>
<organism evidence="3 4">
    <name type="scientific">Persicitalea jodogahamensis</name>
    <dbReference type="NCBI Taxonomy" id="402147"/>
    <lineage>
        <taxon>Bacteria</taxon>
        <taxon>Pseudomonadati</taxon>
        <taxon>Bacteroidota</taxon>
        <taxon>Cytophagia</taxon>
        <taxon>Cytophagales</taxon>
        <taxon>Spirosomataceae</taxon>
        <taxon>Persicitalea</taxon>
    </lineage>
</organism>
<dbReference type="Gene3D" id="3.40.50.1110">
    <property type="entry name" value="SGNH hydrolase"/>
    <property type="match status" value="1"/>
</dbReference>
<dbReference type="Pfam" id="PF03629">
    <property type="entry name" value="SASA"/>
    <property type="match status" value="1"/>
</dbReference>
<evidence type="ECO:0000256" key="1">
    <source>
        <dbReference type="ARBA" id="ARBA00022801"/>
    </source>
</evidence>
<keyword evidence="4" id="KW-1185">Reference proteome</keyword>
<reference evidence="3 4" key="1">
    <citation type="journal article" date="2014" name="Int. J. Syst. Evol. Microbiol.">
        <title>Complete genome sequence of Corynebacterium casei LMG S-19264T (=DSM 44701T), isolated from a smear-ripened cheese.</title>
        <authorList>
            <consortium name="US DOE Joint Genome Institute (JGI-PGF)"/>
            <person name="Walter F."/>
            <person name="Albersmeier A."/>
            <person name="Kalinowski J."/>
            <person name="Ruckert C."/>
        </authorList>
    </citation>
    <scope>NUCLEOTIDE SEQUENCE [LARGE SCALE GENOMIC DNA]</scope>
    <source>
        <strain evidence="3 4">KCTC 12866</strain>
    </source>
</reference>
<proteinExistence type="predicted"/>
<dbReference type="GO" id="GO:0016788">
    <property type="term" value="F:hydrolase activity, acting on ester bonds"/>
    <property type="evidence" value="ECO:0007669"/>
    <property type="project" value="UniProtKB-ARBA"/>
</dbReference>
<evidence type="ECO:0000259" key="2">
    <source>
        <dbReference type="Pfam" id="PF03629"/>
    </source>
</evidence>
<dbReference type="InterPro" id="IPR005181">
    <property type="entry name" value="SASA"/>
</dbReference>
<evidence type="ECO:0000313" key="3">
    <source>
        <dbReference type="EMBL" id="GHB55710.1"/>
    </source>
</evidence>
<dbReference type="AlphaFoldDB" id="A0A8J3G848"/>
<comment type="caution">
    <text evidence="3">The sequence shown here is derived from an EMBL/GenBank/DDBJ whole genome shotgun (WGS) entry which is preliminary data.</text>
</comment>
<dbReference type="SUPFAM" id="SSF52266">
    <property type="entry name" value="SGNH hydrolase"/>
    <property type="match status" value="1"/>
</dbReference>
<accession>A0A8J3G848</accession>
<evidence type="ECO:0000313" key="4">
    <source>
        <dbReference type="Proteomes" id="UP000598271"/>
    </source>
</evidence>
<name>A0A8J3G848_9BACT</name>
<dbReference type="EMBL" id="BMXF01000001">
    <property type="protein sequence ID" value="GHB55710.1"/>
    <property type="molecule type" value="Genomic_DNA"/>
</dbReference>